<dbReference type="Proteomes" id="UP000270342">
    <property type="component" value="Unassembled WGS sequence"/>
</dbReference>
<keyword evidence="2" id="KW-0732">Signal</keyword>
<gene>
    <name evidence="4" type="ORF">D7S86_27750</name>
</gene>
<dbReference type="SMART" id="SM00912">
    <property type="entry name" value="Haemagg_act"/>
    <property type="match status" value="1"/>
</dbReference>
<feature type="chain" id="PRO_5019734457" evidence="2">
    <location>
        <begin position="29"/>
        <end position="462"/>
    </location>
</feature>
<evidence type="ECO:0000256" key="2">
    <source>
        <dbReference type="SAM" id="SignalP"/>
    </source>
</evidence>
<evidence type="ECO:0000256" key="1">
    <source>
        <dbReference type="SAM" id="MobiDB-lite"/>
    </source>
</evidence>
<feature type="domain" description="Filamentous haemagglutinin FhaB/tRNA nuclease CdiA-like TPS" evidence="3">
    <location>
        <begin position="48"/>
        <end position="169"/>
    </location>
</feature>
<evidence type="ECO:0000313" key="5">
    <source>
        <dbReference type="Proteomes" id="UP000270342"/>
    </source>
</evidence>
<evidence type="ECO:0000313" key="4">
    <source>
        <dbReference type="EMBL" id="RKP44467.1"/>
    </source>
</evidence>
<protein>
    <submittedName>
        <fullName evidence="4">Filamentous hemagglutinin N-terminal domain-containing protein</fullName>
    </submittedName>
</protein>
<feature type="region of interest" description="Disordered" evidence="1">
    <location>
        <begin position="365"/>
        <end position="397"/>
    </location>
</feature>
<feature type="signal peptide" evidence="2">
    <location>
        <begin position="1"/>
        <end position="28"/>
    </location>
</feature>
<evidence type="ECO:0000259" key="3">
    <source>
        <dbReference type="SMART" id="SM00912"/>
    </source>
</evidence>
<dbReference type="NCBIfam" id="TIGR01901">
    <property type="entry name" value="adhes_NPXG"/>
    <property type="match status" value="1"/>
</dbReference>
<proteinExistence type="predicted"/>
<dbReference type="NCBIfam" id="TIGR01731">
    <property type="entry name" value="fil_hemag_20aa"/>
    <property type="match status" value="5"/>
</dbReference>
<dbReference type="AlphaFoldDB" id="A0A494X164"/>
<dbReference type="RefSeq" id="WP_121091364.1">
    <property type="nucleotide sequence ID" value="NZ_RBZU01000020.1"/>
</dbReference>
<accession>A0A494X164</accession>
<reference evidence="4 5" key="1">
    <citation type="submission" date="2018-10" db="EMBL/GenBank/DDBJ databases">
        <title>Robbsia sp. DHC34, isolated from soil.</title>
        <authorList>
            <person name="Gao Z.-H."/>
            <person name="Qiu L.-H."/>
        </authorList>
    </citation>
    <scope>NUCLEOTIDE SEQUENCE [LARGE SCALE GENOMIC DNA]</scope>
    <source>
        <strain evidence="4 5">DHC34</strain>
    </source>
</reference>
<feature type="non-terminal residue" evidence="4">
    <location>
        <position position="462"/>
    </location>
</feature>
<dbReference type="InterPro" id="IPR008638">
    <property type="entry name" value="FhaB/CdiA-like_TPS"/>
</dbReference>
<organism evidence="4 5">
    <name type="scientific">Pararobbsia silviterrae</name>
    <dbReference type="NCBI Taxonomy" id="1792498"/>
    <lineage>
        <taxon>Bacteria</taxon>
        <taxon>Pseudomonadati</taxon>
        <taxon>Pseudomonadota</taxon>
        <taxon>Betaproteobacteria</taxon>
        <taxon>Burkholderiales</taxon>
        <taxon>Burkholderiaceae</taxon>
        <taxon>Pararobbsia</taxon>
    </lineage>
</organism>
<dbReference type="OrthoDB" id="5666689at2"/>
<dbReference type="Pfam" id="PF05860">
    <property type="entry name" value="TPS"/>
    <property type="match status" value="1"/>
</dbReference>
<feature type="compositionally biased region" description="Polar residues" evidence="1">
    <location>
        <begin position="374"/>
        <end position="397"/>
    </location>
</feature>
<dbReference type="EMBL" id="RBZU01000020">
    <property type="protein sequence ID" value="RKP44467.1"/>
    <property type="molecule type" value="Genomic_DNA"/>
</dbReference>
<name>A0A494X164_9BURK</name>
<dbReference type="Gene3D" id="2.160.20.10">
    <property type="entry name" value="Single-stranded right-handed beta-helix, Pectin lyase-like"/>
    <property type="match status" value="1"/>
</dbReference>
<dbReference type="InterPro" id="IPR012334">
    <property type="entry name" value="Pectin_lyas_fold"/>
</dbReference>
<dbReference type="InterPro" id="IPR010069">
    <property type="entry name" value="CdiA_FHA1_rpt"/>
</dbReference>
<dbReference type="InterPro" id="IPR011050">
    <property type="entry name" value="Pectin_lyase_fold/virulence"/>
</dbReference>
<keyword evidence="5" id="KW-1185">Reference proteome</keyword>
<dbReference type="SUPFAM" id="SSF51126">
    <property type="entry name" value="Pectin lyase-like"/>
    <property type="match status" value="1"/>
</dbReference>
<comment type="caution">
    <text evidence="4">The sequence shown here is derived from an EMBL/GenBank/DDBJ whole genome shotgun (WGS) entry which is preliminary data.</text>
</comment>
<sequence length="462" mass="45412">MKTTIDLAAALTALCALGLYAPVSSAQATLPITPDKSANPHPVVTTSASGIPVVNITAPVGPKGVSNNQLTDYNVGTSGVVIANNGVPAQTQIAGWVQGNPFIGNTPAQRILLQVTGGNVSQLLGPSEIAGHAAPLVVANPAGIACSGCGFVNVPRVTLSTGLPNFDADGSVAGFNVTQGHIDIGTGGLSAQSSPVDLITRAMTINGQIWAQSIHAVAGANEVDLASGRVTPQAGAGAAPQFAIDVHALGGMYGNGAVRLIGTEAGVGVRDTGSINSLTGDIQLSANGDVTIEAPGRMQAAGDVHVSGTNLNSAGHVVAAGALGVTAMQGVTNSGTLVAGSDVSLAAQGIDNTGRIGAGVRLNTAGPVPENGNAVANPNATGRSDTDSGATANITQPGSLTINATRLTSSGQLHAGTDLRLDVAKAALDNGRVDAANALTIHASQALSNRNATLAAGGPLTL</sequence>